<dbReference type="Proteomes" id="UP000030848">
    <property type="component" value="Unassembled WGS sequence"/>
</dbReference>
<dbReference type="GO" id="GO:0004368">
    <property type="term" value="F:glycerol-3-phosphate dehydrogenase (quinone) activity"/>
    <property type="evidence" value="ECO:0007669"/>
    <property type="project" value="UniProtKB-EC"/>
</dbReference>
<evidence type="ECO:0000259" key="13">
    <source>
        <dbReference type="Pfam" id="PF01266"/>
    </source>
</evidence>
<comment type="caution">
    <text evidence="15">The sequence shown here is derived from an EMBL/GenBank/DDBJ whole genome shotgun (WGS) entry which is preliminary data.</text>
</comment>
<evidence type="ECO:0000313" key="16">
    <source>
        <dbReference type="Proteomes" id="UP000030848"/>
    </source>
</evidence>
<comment type="subcellular location">
    <subcellularLocation>
        <location evidence="2">Cytoplasm</location>
    </subcellularLocation>
</comment>
<dbReference type="OrthoDB" id="9766796at2"/>
<comment type="catalytic activity">
    <reaction evidence="10 11">
        <text>a quinone + sn-glycerol 3-phosphate = dihydroxyacetone phosphate + a quinol</text>
        <dbReference type="Rhea" id="RHEA:18977"/>
        <dbReference type="ChEBI" id="CHEBI:24646"/>
        <dbReference type="ChEBI" id="CHEBI:57597"/>
        <dbReference type="ChEBI" id="CHEBI:57642"/>
        <dbReference type="ChEBI" id="CHEBI:132124"/>
        <dbReference type="EC" id="1.1.5.3"/>
    </reaction>
</comment>
<organism evidence="15 16">
    <name type="scientific">Saccharomonospora viridis</name>
    <dbReference type="NCBI Taxonomy" id="1852"/>
    <lineage>
        <taxon>Bacteria</taxon>
        <taxon>Bacillati</taxon>
        <taxon>Actinomycetota</taxon>
        <taxon>Actinomycetes</taxon>
        <taxon>Pseudonocardiales</taxon>
        <taxon>Pseudonocardiaceae</taxon>
        <taxon>Saccharomonospora</taxon>
    </lineage>
</organism>
<dbReference type="PANTHER" id="PTHR11985">
    <property type="entry name" value="GLYCEROL-3-PHOSPHATE DEHYDROGENASE"/>
    <property type="match status" value="1"/>
</dbReference>
<dbReference type="InterPro" id="IPR036188">
    <property type="entry name" value="FAD/NAD-bd_sf"/>
</dbReference>
<dbReference type="NCBIfam" id="NF008899">
    <property type="entry name" value="PRK12266.1"/>
    <property type="match status" value="1"/>
</dbReference>
<dbReference type="Gene3D" id="1.10.8.870">
    <property type="entry name" value="Alpha-glycerophosphate oxidase, cap domain"/>
    <property type="match status" value="1"/>
</dbReference>
<protein>
    <recommendedName>
        <fullName evidence="4 11">Glycerol-3-phosphate dehydrogenase</fullName>
        <ecNumber evidence="4 11">1.1.5.3</ecNumber>
    </recommendedName>
</protein>
<keyword evidence="7" id="KW-0319">Glycerol metabolism</keyword>
<evidence type="ECO:0000259" key="14">
    <source>
        <dbReference type="Pfam" id="PF16901"/>
    </source>
</evidence>
<evidence type="ECO:0000256" key="1">
    <source>
        <dbReference type="ARBA" id="ARBA00001974"/>
    </source>
</evidence>
<gene>
    <name evidence="15" type="ORF">MINT15_21670</name>
</gene>
<dbReference type="Gene3D" id="3.50.50.60">
    <property type="entry name" value="FAD/NAD(P)-binding domain"/>
    <property type="match status" value="1"/>
</dbReference>
<evidence type="ECO:0000256" key="12">
    <source>
        <dbReference type="SAM" id="MobiDB-lite"/>
    </source>
</evidence>
<reference evidence="15 16" key="1">
    <citation type="submission" date="2014-10" db="EMBL/GenBank/DDBJ databases">
        <title>Genome sequence of Micropolyspora internatus JCM3315.</title>
        <authorList>
            <person name="Shin S.-K."/>
            <person name="Yi H."/>
        </authorList>
    </citation>
    <scope>NUCLEOTIDE SEQUENCE [LARGE SCALE GENOMIC DNA]</scope>
    <source>
        <strain evidence="15 16">JCM 3315</strain>
    </source>
</reference>
<dbReference type="AlphaFoldDB" id="A0A837D8V9"/>
<dbReference type="GO" id="GO:0006071">
    <property type="term" value="P:glycerol metabolic process"/>
    <property type="evidence" value="ECO:0007669"/>
    <property type="project" value="UniProtKB-KW"/>
</dbReference>
<name>A0A837D8V9_9PSEU</name>
<dbReference type="PANTHER" id="PTHR11985:SF31">
    <property type="entry name" value="GLYCEROL-3-PHOSPHATE DEHYDROGENASE 2"/>
    <property type="match status" value="1"/>
</dbReference>
<sequence length="587" mass="64170">MSSPPVEVRRDEEAKVTVSLGPVNREESWQRLGDEDFDLVVIGGGVVGVGTALDAATRGLRVALVEARDLASGTSSRSSKLFHGGLRYLEQLEFGLVREALRERELMLTTIAPHLVKPVSFLYPLTHRVWERPYTATGLLLYDTMGGARSVPGQKHLTRAGALRMVPALKRDALIGGIRYYDASADDARHTMMVARTAAHYGAVVRTSTQVVGFLREADRVTGVRVRDVEDGRETDVRASVVVNCTGVWTDELQHLAGSRGRFRVRASKGVHIVVPRDRIVSETGLILRTEKSVLFVIPWRSNHWIVGTTDTDWNLDLAHPAATKNDIDYILSHVNKVLATPLTHDDIEGVYAGLRPLLAGESEETSKLSREHAVARVAPGLVAIAGGKYTTYRVMAADAVDAAAADLPGRPRQSITDKVPLVGADGYHALVNQADQLAAKHGLHPYRVRHLLDRYGSLVHEVLAQADGKPELLKPIDSAPDYLKVEAVYAASHEGALHLEDVLARRTRISIEYPHRGVDCAKQVADLMGDVLGWSQETRAREVELYEARVKAERESQSEPSDESADARRSAAPEARSGLVDLSATA</sequence>
<dbReference type="SUPFAM" id="SSF51905">
    <property type="entry name" value="FAD/NAD(P)-binding domain"/>
    <property type="match status" value="1"/>
</dbReference>
<evidence type="ECO:0000256" key="3">
    <source>
        <dbReference type="ARBA" id="ARBA00007330"/>
    </source>
</evidence>
<proteinExistence type="inferred from homology"/>
<keyword evidence="8" id="KW-0274">FAD</keyword>
<evidence type="ECO:0000256" key="7">
    <source>
        <dbReference type="ARBA" id="ARBA00022798"/>
    </source>
</evidence>
<evidence type="ECO:0000256" key="4">
    <source>
        <dbReference type="ARBA" id="ARBA00013029"/>
    </source>
</evidence>
<evidence type="ECO:0000256" key="9">
    <source>
        <dbReference type="ARBA" id="ARBA00023002"/>
    </source>
</evidence>
<dbReference type="RefSeq" id="WP_143090720.1">
    <property type="nucleotide sequence ID" value="NZ_CALJZO010000063.1"/>
</dbReference>
<accession>A0A837D8V9</accession>
<dbReference type="InterPro" id="IPR000447">
    <property type="entry name" value="G3P_DH_FAD-dep"/>
</dbReference>
<evidence type="ECO:0000256" key="10">
    <source>
        <dbReference type="ARBA" id="ARBA00049055"/>
    </source>
</evidence>
<keyword evidence="5" id="KW-0963">Cytoplasm</keyword>
<dbReference type="PROSITE" id="PS00977">
    <property type="entry name" value="FAD_G3PDH_1"/>
    <property type="match status" value="1"/>
</dbReference>
<evidence type="ECO:0000256" key="11">
    <source>
        <dbReference type="RuleBase" id="RU361217"/>
    </source>
</evidence>
<evidence type="ECO:0000256" key="2">
    <source>
        <dbReference type="ARBA" id="ARBA00004496"/>
    </source>
</evidence>
<comment type="cofactor">
    <cofactor evidence="1 11">
        <name>FAD</name>
        <dbReference type="ChEBI" id="CHEBI:57692"/>
    </cofactor>
</comment>
<feature type="domain" description="FAD dependent oxidoreductase" evidence="13">
    <location>
        <begin position="38"/>
        <end position="387"/>
    </location>
</feature>
<dbReference type="Gene3D" id="3.30.9.10">
    <property type="entry name" value="D-Amino Acid Oxidase, subunit A, domain 2"/>
    <property type="match status" value="1"/>
</dbReference>
<dbReference type="EC" id="1.1.5.3" evidence="4 11"/>
<dbReference type="InterPro" id="IPR031656">
    <property type="entry name" value="DAO_C"/>
</dbReference>
<dbReference type="GO" id="GO:0009331">
    <property type="term" value="C:glycerol-3-phosphate dehydrogenase (FAD) complex"/>
    <property type="evidence" value="ECO:0007669"/>
    <property type="project" value="UniProtKB-UniRule"/>
</dbReference>
<evidence type="ECO:0000256" key="6">
    <source>
        <dbReference type="ARBA" id="ARBA00022630"/>
    </source>
</evidence>
<dbReference type="Pfam" id="PF16901">
    <property type="entry name" value="DAO_C"/>
    <property type="match status" value="1"/>
</dbReference>
<dbReference type="InterPro" id="IPR006076">
    <property type="entry name" value="FAD-dep_OxRdtase"/>
</dbReference>
<keyword evidence="6 11" id="KW-0285">Flavoprotein</keyword>
<evidence type="ECO:0000256" key="5">
    <source>
        <dbReference type="ARBA" id="ARBA00022490"/>
    </source>
</evidence>
<dbReference type="Pfam" id="PF01266">
    <property type="entry name" value="DAO"/>
    <property type="match status" value="1"/>
</dbReference>
<comment type="similarity">
    <text evidence="3 11">Belongs to the FAD-dependent glycerol-3-phosphate dehydrogenase family.</text>
</comment>
<feature type="region of interest" description="Disordered" evidence="12">
    <location>
        <begin position="552"/>
        <end position="587"/>
    </location>
</feature>
<dbReference type="EMBL" id="JRZE01000004">
    <property type="protein sequence ID" value="KHF43862.1"/>
    <property type="molecule type" value="Genomic_DNA"/>
</dbReference>
<evidence type="ECO:0000256" key="8">
    <source>
        <dbReference type="ARBA" id="ARBA00022827"/>
    </source>
</evidence>
<dbReference type="PRINTS" id="PR01001">
    <property type="entry name" value="FADG3PDH"/>
</dbReference>
<dbReference type="InterPro" id="IPR038299">
    <property type="entry name" value="DAO_C_sf"/>
</dbReference>
<dbReference type="FunFam" id="1.10.8.870:FF:000003">
    <property type="entry name" value="Glycerol-3-phosphate dehydrogenase"/>
    <property type="match status" value="1"/>
</dbReference>
<keyword evidence="9 11" id="KW-0560">Oxidoreductase</keyword>
<evidence type="ECO:0000313" key="15">
    <source>
        <dbReference type="EMBL" id="KHF43862.1"/>
    </source>
</evidence>
<dbReference type="PROSITE" id="PS00978">
    <property type="entry name" value="FAD_G3PDH_2"/>
    <property type="match status" value="1"/>
</dbReference>
<dbReference type="GO" id="GO:0046168">
    <property type="term" value="P:glycerol-3-phosphate catabolic process"/>
    <property type="evidence" value="ECO:0007669"/>
    <property type="project" value="TreeGrafter"/>
</dbReference>
<feature type="domain" description="Alpha-glycerophosphate oxidase C-terminal" evidence="14">
    <location>
        <begin position="415"/>
        <end position="540"/>
    </location>
</feature>